<reference evidence="2 3" key="1">
    <citation type="journal article" date="2021" name="Nat. Commun.">
        <title>Genetic determinants of endophytism in the Arabidopsis root mycobiome.</title>
        <authorList>
            <person name="Mesny F."/>
            <person name="Miyauchi S."/>
            <person name="Thiergart T."/>
            <person name="Pickel B."/>
            <person name="Atanasova L."/>
            <person name="Karlsson M."/>
            <person name="Huettel B."/>
            <person name="Barry K.W."/>
            <person name="Haridas S."/>
            <person name="Chen C."/>
            <person name="Bauer D."/>
            <person name="Andreopoulos W."/>
            <person name="Pangilinan J."/>
            <person name="LaButti K."/>
            <person name="Riley R."/>
            <person name="Lipzen A."/>
            <person name="Clum A."/>
            <person name="Drula E."/>
            <person name="Henrissat B."/>
            <person name="Kohler A."/>
            <person name="Grigoriev I.V."/>
            <person name="Martin F.M."/>
            <person name="Hacquard S."/>
        </authorList>
    </citation>
    <scope>NUCLEOTIDE SEQUENCE [LARGE SCALE GENOMIC DNA]</scope>
    <source>
        <strain evidence="2 3">MPI-CAGE-CH-0241</strain>
    </source>
</reference>
<accession>A0A9P9AEI0</accession>
<evidence type="ECO:0000313" key="3">
    <source>
        <dbReference type="Proteomes" id="UP000777438"/>
    </source>
</evidence>
<sequence length="257" mass="28530">MSDPLPSYSESSRAGRYPRTTDAVQRLFWSLQGPLQANVFVLEDPANPDGTREAYFRQTLSGTSWHPISQEPLTQPGVSSVAVEASPLAGWLWDWIEYHEHAAPGEDGCVYERVADDHGDEDQDEDDDEFRGLKLMRCCNQDRPGPTPTFVVRASDQPYVTIHDYVTTVHPWLMGLRTEILSALGVFDGQPLPAETKLAVAVNAADQPTVNTEEEWLLNQRSQHRTYDNRPRGGAGAPEQPGPGGMDRVLWMMGAPS</sequence>
<proteinExistence type="predicted"/>
<dbReference type="AlphaFoldDB" id="A0A9P9AEI0"/>
<evidence type="ECO:0000313" key="2">
    <source>
        <dbReference type="EMBL" id="KAH6869675.1"/>
    </source>
</evidence>
<gene>
    <name evidence="2" type="ORF">B0T10DRAFT_501306</name>
</gene>
<keyword evidence="3" id="KW-1185">Reference proteome</keyword>
<feature type="region of interest" description="Disordered" evidence="1">
    <location>
        <begin position="219"/>
        <end position="247"/>
    </location>
</feature>
<protein>
    <submittedName>
        <fullName evidence="2">Uncharacterized protein</fullName>
    </submittedName>
</protein>
<name>A0A9P9AEI0_9HYPO</name>
<comment type="caution">
    <text evidence="2">The sequence shown here is derived from an EMBL/GenBank/DDBJ whole genome shotgun (WGS) entry which is preliminary data.</text>
</comment>
<dbReference type="EMBL" id="JAGPYM010000067">
    <property type="protein sequence ID" value="KAH6869675.1"/>
    <property type="molecule type" value="Genomic_DNA"/>
</dbReference>
<dbReference type="Proteomes" id="UP000777438">
    <property type="component" value="Unassembled WGS sequence"/>
</dbReference>
<organism evidence="2 3">
    <name type="scientific">Thelonectria olida</name>
    <dbReference type="NCBI Taxonomy" id="1576542"/>
    <lineage>
        <taxon>Eukaryota</taxon>
        <taxon>Fungi</taxon>
        <taxon>Dikarya</taxon>
        <taxon>Ascomycota</taxon>
        <taxon>Pezizomycotina</taxon>
        <taxon>Sordariomycetes</taxon>
        <taxon>Hypocreomycetidae</taxon>
        <taxon>Hypocreales</taxon>
        <taxon>Nectriaceae</taxon>
        <taxon>Thelonectria</taxon>
    </lineage>
</organism>
<evidence type="ECO:0000256" key="1">
    <source>
        <dbReference type="SAM" id="MobiDB-lite"/>
    </source>
</evidence>
<dbReference type="OrthoDB" id="3944545at2759"/>